<evidence type="ECO:0000256" key="2">
    <source>
        <dbReference type="SAM" id="Phobius"/>
    </source>
</evidence>
<keyword evidence="2" id="KW-0472">Membrane</keyword>
<name>A0AAP9HEF5_9BACL</name>
<accession>A0AAP9HEF5</accession>
<feature type="transmembrane region" description="Helical" evidence="2">
    <location>
        <begin position="422"/>
        <end position="443"/>
    </location>
</feature>
<evidence type="ECO:0000313" key="4">
    <source>
        <dbReference type="Proteomes" id="UP000425411"/>
    </source>
</evidence>
<dbReference type="Proteomes" id="UP000425411">
    <property type="component" value="Chromosome"/>
</dbReference>
<keyword evidence="2" id="KW-0812">Transmembrane</keyword>
<keyword evidence="2" id="KW-1133">Transmembrane helix</keyword>
<dbReference type="RefSeq" id="WP_004632657.1">
    <property type="nucleotide sequence ID" value="NZ_CP046314.1"/>
</dbReference>
<feature type="region of interest" description="Disordered" evidence="1">
    <location>
        <begin position="89"/>
        <end position="109"/>
    </location>
</feature>
<feature type="region of interest" description="Disordered" evidence="1">
    <location>
        <begin position="1"/>
        <end position="25"/>
    </location>
</feature>
<reference evidence="3 4" key="1">
    <citation type="submission" date="2019-11" db="EMBL/GenBank/DDBJ databases">
        <title>FDA dAtabase for Regulatory Grade micrObial Sequences (FDA-ARGOS): Supporting development and validation of Infectious Disease Dx tests.</title>
        <authorList>
            <person name="Turner S."/>
            <person name="Byrd R."/>
            <person name="Tallon L."/>
            <person name="Sadzewicz L."/>
            <person name="Vavikolanu K."/>
            <person name="Mehta A."/>
            <person name="Aluvathingal J."/>
            <person name="Nadendla S."/>
            <person name="Myers T."/>
            <person name="Yan Y."/>
            <person name="Sichtig H."/>
        </authorList>
    </citation>
    <scope>NUCLEOTIDE SEQUENCE [LARGE SCALE GENOMIC DNA]</scope>
    <source>
        <strain evidence="3 4">FDAARGOS_741</strain>
    </source>
</reference>
<proteinExistence type="predicted"/>
<feature type="compositionally biased region" description="Low complexity" evidence="1">
    <location>
        <begin position="675"/>
        <end position="692"/>
    </location>
</feature>
<feature type="compositionally biased region" description="Basic and acidic residues" evidence="1">
    <location>
        <begin position="1"/>
        <end position="12"/>
    </location>
</feature>
<gene>
    <name evidence="3" type="ORF">FOC49_07925</name>
</gene>
<keyword evidence="4" id="KW-1185">Reference proteome</keyword>
<dbReference type="EMBL" id="CP046314">
    <property type="protein sequence ID" value="QGS09812.1"/>
    <property type="molecule type" value="Genomic_DNA"/>
</dbReference>
<evidence type="ECO:0000313" key="3">
    <source>
        <dbReference type="EMBL" id="QGS09812.1"/>
    </source>
</evidence>
<sequence length="692" mass="81813">MTKEEEKDKLNDDNSANTDTQKNNISFFNRLKQQVKTLNFKNEKQEIADENITQVDNEIVLEEELKRKEKEAKERAFRLESARKKFEKEQKRIEEEHKKNMAQRAEQERLEAERIAREKELERQRIEEEKARKREEERLERERIAHEKELERQRIEEEKARKREEERLERERIAHEKELERQRIEEEKARKREEERLERERIAREKELERQRIEEEKARKREEERLERERIEKEQAEERRKLFQKKDKEFKLAEDLKKIEFLEKENEKKEHENNLLALETSLIALEDKIGEKALSINKLKNRKAEKDEILLEEKRLSTLLTQKQILQKDIAAEKKLIERIQKNLELEHKIDGFKKEIYSIRKEVVNEDETIFKVKNHKNKLENIFIAALVGIKAFTLKYIFRKDVKDYNGIRKTSKNIKVKIATSFILAILLSLCFLIMLKFISSAKEHYVSFDDLQTTAVDTTDEMKKQKEAEEKAKILEAQEKANAARIDSEAQDEEITAKLAGTFVSYSFDVKREITVNKKLHTFKSANWADTGDVIEAGTKFTVDKLVSPAGYMMYRISSGDHAGQFVTANEKFVSVDKKNDNFSNFVSRQVAIKFLASQNVYKDQEINDVRVTMSNGAVLNISGYGISKNNRLIYHITDGSFIPVNPVRLTEVNRESANSKNINKEDKNSSNNQRNSTTQNTTQRNR</sequence>
<feature type="compositionally biased region" description="Polar residues" evidence="1">
    <location>
        <begin position="13"/>
        <end position="25"/>
    </location>
</feature>
<evidence type="ECO:0000256" key="1">
    <source>
        <dbReference type="SAM" id="MobiDB-lite"/>
    </source>
</evidence>
<feature type="transmembrane region" description="Helical" evidence="2">
    <location>
        <begin position="384"/>
        <end position="401"/>
    </location>
</feature>
<feature type="region of interest" description="Disordered" evidence="1">
    <location>
        <begin position="660"/>
        <end position="692"/>
    </location>
</feature>
<dbReference type="AlphaFoldDB" id="A0AAP9HEF5"/>
<protein>
    <submittedName>
        <fullName evidence="3">Transporter</fullName>
    </submittedName>
</protein>
<organism evidence="3 4">
    <name type="scientific">Gemella morbillorum</name>
    <dbReference type="NCBI Taxonomy" id="29391"/>
    <lineage>
        <taxon>Bacteria</taxon>
        <taxon>Bacillati</taxon>
        <taxon>Bacillota</taxon>
        <taxon>Bacilli</taxon>
        <taxon>Bacillales</taxon>
        <taxon>Gemellaceae</taxon>
        <taxon>Gemella</taxon>
    </lineage>
</organism>